<dbReference type="Gene3D" id="1.10.357.10">
    <property type="entry name" value="Tetracycline Repressor, domain 2"/>
    <property type="match status" value="1"/>
</dbReference>
<evidence type="ECO:0000256" key="4">
    <source>
        <dbReference type="PROSITE-ProRule" id="PRU00335"/>
    </source>
</evidence>
<evidence type="ECO:0000256" key="2">
    <source>
        <dbReference type="ARBA" id="ARBA00023125"/>
    </source>
</evidence>
<dbReference type="InterPro" id="IPR001647">
    <property type="entry name" value="HTH_TetR"/>
</dbReference>
<dbReference type="PANTHER" id="PTHR30055">
    <property type="entry name" value="HTH-TYPE TRANSCRIPTIONAL REGULATOR RUTR"/>
    <property type="match status" value="1"/>
</dbReference>
<evidence type="ECO:0000256" key="1">
    <source>
        <dbReference type="ARBA" id="ARBA00023015"/>
    </source>
</evidence>
<keyword evidence="3" id="KW-0804">Transcription</keyword>
<accession>A0A0X3VV44</accession>
<dbReference type="InterPro" id="IPR050109">
    <property type="entry name" value="HTH-type_TetR-like_transc_reg"/>
</dbReference>
<dbReference type="InterPro" id="IPR009057">
    <property type="entry name" value="Homeodomain-like_sf"/>
</dbReference>
<dbReference type="PROSITE" id="PS50977">
    <property type="entry name" value="HTH_TETR_2"/>
    <property type="match status" value="1"/>
</dbReference>
<keyword evidence="2 4" id="KW-0238">DNA-binding</keyword>
<evidence type="ECO:0000256" key="3">
    <source>
        <dbReference type="ARBA" id="ARBA00023163"/>
    </source>
</evidence>
<gene>
    <name evidence="6" type="ORF">ADL28_32470</name>
</gene>
<dbReference type="OrthoDB" id="3173376at2"/>
<dbReference type="EMBL" id="LLZJ01000385">
    <property type="protein sequence ID" value="KUL47586.1"/>
    <property type="molecule type" value="Genomic_DNA"/>
</dbReference>
<dbReference type="PANTHER" id="PTHR30055:SF226">
    <property type="entry name" value="HTH-TYPE TRANSCRIPTIONAL REGULATOR PKSA"/>
    <property type="match status" value="1"/>
</dbReference>
<dbReference type="InterPro" id="IPR036271">
    <property type="entry name" value="Tet_transcr_reg_TetR-rel_C_sf"/>
</dbReference>
<keyword evidence="1" id="KW-0805">Transcription regulation</keyword>
<evidence type="ECO:0000313" key="6">
    <source>
        <dbReference type="EMBL" id="KUL47586.1"/>
    </source>
</evidence>
<comment type="caution">
    <text evidence="6">The sequence shown here is derived from an EMBL/GenBank/DDBJ whole genome shotgun (WGS) entry which is preliminary data.</text>
</comment>
<dbReference type="Proteomes" id="UP000053413">
    <property type="component" value="Unassembled WGS sequence"/>
</dbReference>
<dbReference type="InterPro" id="IPR025996">
    <property type="entry name" value="MT1864/Rv1816-like_C"/>
</dbReference>
<evidence type="ECO:0000259" key="5">
    <source>
        <dbReference type="PROSITE" id="PS50977"/>
    </source>
</evidence>
<dbReference type="GeneID" id="97436913"/>
<dbReference type="SUPFAM" id="SSF46689">
    <property type="entry name" value="Homeodomain-like"/>
    <property type="match status" value="1"/>
</dbReference>
<evidence type="ECO:0000313" key="7">
    <source>
        <dbReference type="Proteomes" id="UP000053413"/>
    </source>
</evidence>
<dbReference type="RefSeq" id="WP_059147350.1">
    <property type="nucleotide sequence ID" value="NZ_LLZJ01000385.1"/>
</dbReference>
<dbReference type="GO" id="GO:0000976">
    <property type="term" value="F:transcription cis-regulatory region binding"/>
    <property type="evidence" value="ECO:0007669"/>
    <property type="project" value="TreeGrafter"/>
</dbReference>
<sequence>MVTRAESAAATRDALLRAASDLLDHGGLDAVTLRAVGARAGVSRGAPYGHFADKEHLLTRLAIDAWHTLADELRRIQDDPRLAPVTRLKRTLLALIEVGRERPHLYALMFRTPESDTAALFDAVAESHGRFLGLVADVVGKDESRRYGALLLSSAHGIAGMELSGHLAAEKWDTSGEELVDVLVGSLKARSG</sequence>
<dbReference type="GO" id="GO:0003700">
    <property type="term" value="F:DNA-binding transcription factor activity"/>
    <property type="evidence" value="ECO:0007669"/>
    <property type="project" value="TreeGrafter"/>
</dbReference>
<protein>
    <recommendedName>
        <fullName evidence="5">HTH tetR-type domain-containing protein</fullName>
    </recommendedName>
</protein>
<dbReference type="Pfam" id="PF13305">
    <property type="entry name" value="TetR_C_33"/>
    <property type="match status" value="1"/>
</dbReference>
<proteinExistence type="predicted"/>
<name>A0A0X3VV44_STRVO</name>
<organism evidence="6 7">
    <name type="scientific">Streptomyces violaceusniger</name>
    <dbReference type="NCBI Taxonomy" id="68280"/>
    <lineage>
        <taxon>Bacteria</taxon>
        <taxon>Bacillati</taxon>
        <taxon>Actinomycetota</taxon>
        <taxon>Actinomycetes</taxon>
        <taxon>Kitasatosporales</taxon>
        <taxon>Streptomycetaceae</taxon>
        <taxon>Streptomyces</taxon>
        <taxon>Streptomyces violaceusniger group</taxon>
    </lineage>
</organism>
<dbReference type="Pfam" id="PF00440">
    <property type="entry name" value="TetR_N"/>
    <property type="match status" value="1"/>
</dbReference>
<dbReference type="SUPFAM" id="SSF48498">
    <property type="entry name" value="Tetracyclin repressor-like, C-terminal domain"/>
    <property type="match status" value="1"/>
</dbReference>
<feature type="domain" description="HTH tetR-type" evidence="5">
    <location>
        <begin position="9"/>
        <end position="69"/>
    </location>
</feature>
<dbReference type="PRINTS" id="PR00455">
    <property type="entry name" value="HTHTETR"/>
</dbReference>
<feature type="DNA-binding region" description="H-T-H motif" evidence="4">
    <location>
        <begin position="32"/>
        <end position="51"/>
    </location>
</feature>
<dbReference type="AlphaFoldDB" id="A0A0X3VV44"/>
<reference evidence="7" key="1">
    <citation type="submission" date="2015-10" db="EMBL/GenBank/DDBJ databases">
        <authorList>
            <person name="Ju K.-S."/>
            <person name="Doroghazi J.R."/>
            <person name="Metcalf W.W."/>
        </authorList>
    </citation>
    <scope>NUCLEOTIDE SEQUENCE [LARGE SCALE GENOMIC DNA]</scope>
    <source>
        <strain evidence="7">NRRL F-8817</strain>
    </source>
</reference>